<feature type="chain" id="PRO_5021195219" description="beta-N-acetylhexosaminidase" evidence="9">
    <location>
        <begin position="20"/>
        <end position="388"/>
    </location>
</feature>
<evidence type="ECO:0000256" key="9">
    <source>
        <dbReference type="SAM" id="SignalP"/>
    </source>
</evidence>
<dbReference type="GO" id="GO:0004563">
    <property type="term" value="F:beta-N-acetylhexosaminidase activity"/>
    <property type="evidence" value="ECO:0007669"/>
    <property type="project" value="UniProtKB-EC"/>
</dbReference>
<keyword evidence="6" id="KW-0325">Glycoprotein</keyword>
<feature type="signal peptide" evidence="9">
    <location>
        <begin position="1"/>
        <end position="19"/>
    </location>
</feature>
<dbReference type="EC" id="3.2.1.52" evidence="3"/>
<evidence type="ECO:0000256" key="7">
    <source>
        <dbReference type="ARBA" id="ARBA00023295"/>
    </source>
</evidence>
<keyword evidence="7" id="KW-0326">Glycosidase</keyword>
<dbReference type="Gene3D" id="3.20.20.80">
    <property type="entry name" value="Glycosidases"/>
    <property type="match status" value="1"/>
</dbReference>
<keyword evidence="5" id="KW-0378">Hydrolase</keyword>
<reference evidence="12 13" key="1">
    <citation type="submission" date="2019-02" db="EMBL/GenBank/DDBJ databases">
        <title>Genome sequencing of the rare red list fungi Hericium alpestre (H. flagellum).</title>
        <authorList>
            <person name="Buettner E."/>
            <person name="Kellner H."/>
        </authorList>
    </citation>
    <scope>NUCLEOTIDE SEQUENCE [LARGE SCALE GENOMIC DNA]</scope>
    <source>
        <strain evidence="12 13">DSM 108284</strain>
    </source>
</reference>
<accession>A0A4Z0AA92</accession>
<dbReference type="GO" id="GO:0016020">
    <property type="term" value="C:membrane"/>
    <property type="evidence" value="ECO:0007669"/>
    <property type="project" value="TreeGrafter"/>
</dbReference>
<protein>
    <recommendedName>
        <fullName evidence="3">beta-N-acetylhexosaminidase</fullName>
        <ecNumber evidence="3">3.2.1.52</ecNumber>
    </recommendedName>
</protein>
<comment type="catalytic activity">
    <reaction evidence="1">
        <text>Hydrolysis of terminal non-reducing N-acetyl-D-hexosamine residues in N-acetyl-beta-D-hexosaminides.</text>
        <dbReference type="EC" id="3.2.1.52"/>
    </reaction>
</comment>
<dbReference type="PANTHER" id="PTHR22600:SF26">
    <property type="entry name" value="BETA-N-ACETYLHEXOSAMINIDASE"/>
    <property type="match status" value="1"/>
</dbReference>
<evidence type="ECO:0000256" key="6">
    <source>
        <dbReference type="ARBA" id="ARBA00023180"/>
    </source>
</evidence>
<dbReference type="AlphaFoldDB" id="A0A4Z0AA92"/>
<dbReference type="PANTHER" id="PTHR22600">
    <property type="entry name" value="BETA-HEXOSAMINIDASE"/>
    <property type="match status" value="1"/>
</dbReference>
<comment type="caution">
    <text evidence="12">The sequence shown here is derived from an EMBL/GenBank/DDBJ whole genome shotgun (WGS) entry which is preliminary data.</text>
</comment>
<evidence type="ECO:0000256" key="4">
    <source>
        <dbReference type="ARBA" id="ARBA00022729"/>
    </source>
</evidence>
<dbReference type="GO" id="GO:0005975">
    <property type="term" value="P:carbohydrate metabolic process"/>
    <property type="evidence" value="ECO:0007669"/>
    <property type="project" value="InterPro"/>
</dbReference>
<evidence type="ECO:0000259" key="10">
    <source>
        <dbReference type="Pfam" id="PF00728"/>
    </source>
</evidence>
<comment type="similarity">
    <text evidence="2">Belongs to the glycosyl hydrolase 20 family.</text>
</comment>
<evidence type="ECO:0000313" key="13">
    <source>
        <dbReference type="Proteomes" id="UP000298061"/>
    </source>
</evidence>
<evidence type="ECO:0000256" key="2">
    <source>
        <dbReference type="ARBA" id="ARBA00006285"/>
    </source>
</evidence>
<dbReference type="EMBL" id="SFCI01000001">
    <property type="protein sequence ID" value="TFY84002.1"/>
    <property type="molecule type" value="Genomic_DNA"/>
</dbReference>
<dbReference type="Gene3D" id="3.30.379.10">
    <property type="entry name" value="Chitobiase/beta-hexosaminidase domain 2-like"/>
    <property type="match status" value="1"/>
</dbReference>
<name>A0A4Z0AA92_9AGAM</name>
<dbReference type="Pfam" id="PF00728">
    <property type="entry name" value="Glyco_hydro_20"/>
    <property type="match status" value="1"/>
</dbReference>
<dbReference type="OrthoDB" id="428480at2759"/>
<sequence>MAFGRIFLVLACYAYAAAALWPLPRQLQQGTTPLLLSNDFAITLSIHNAPSDLVDAVSRAKSYLEKDKLERLVVGRGAADETAISGAKQLSGLVLSLSGNRAVRSISEDALLPLEDRDEAYVLDIPTAGSHATLSANSTLGLLRGLTTFGQLWYYHDGKTYTLGAPVHIEDAPAFPWRGLMLDTCRNFIPIDDIKRTFDAMSWVKMSSFHWHVVDSQSFPLQIPGFEEIVEKGAYSSDSIYTPSDVKELTSYAAARGIDVVVEIDTPGHTAIIAESHPEHVACPVFSPWSKYAEEPPSGQLRLLPSTANFTAGIFSEVAKMFPSTMISLGGDEVNTPCYAEDPQMQEYWNSTGLGLNESLNAFVQLTQSALLNAGKTPLISEGKLTAH</sequence>
<keyword evidence="13" id="KW-1185">Reference proteome</keyword>
<proteinExistence type="inferred from homology"/>
<organism evidence="12 13">
    <name type="scientific">Hericium alpestre</name>
    <dbReference type="NCBI Taxonomy" id="135208"/>
    <lineage>
        <taxon>Eukaryota</taxon>
        <taxon>Fungi</taxon>
        <taxon>Dikarya</taxon>
        <taxon>Basidiomycota</taxon>
        <taxon>Agaricomycotina</taxon>
        <taxon>Agaricomycetes</taxon>
        <taxon>Russulales</taxon>
        <taxon>Hericiaceae</taxon>
        <taxon>Hericium</taxon>
    </lineage>
</organism>
<dbReference type="InterPro" id="IPR029018">
    <property type="entry name" value="Hex-like_dom2"/>
</dbReference>
<dbReference type="InterPro" id="IPR029019">
    <property type="entry name" value="HEX_eukaryotic_N"/>
</dbReference>
<evidence type="ECO:0000256" key="1">
    <source>
        <dbReference type="ARBA" id="ARBA00001231"/>
    </source>
</evidence>
<evidence type="ECO:0000259" key="11">
    <source>
        <dbReference type="Pfam" id="PF14845"/>
    </source>
</evidence>
<dbReference type="InterPro" id="IPR015883">
    <property type="entry name" value="Glyco_hydro_20_cat"/>
</dbReference>
<dbReference type="InterPro" id="IPR025705">
    <property type="entry name" value="Beta_hexosaminidase_sua/sub"/>
</dbReference>
<evidence type="ECO:0000256" key="5">
    <source>
        <dbReference type="ARBA" id="ARBA00022801"/>
    </source>
</evidence>
<dbReference type="STRING" id="135208.A0A4Z0AA92"/>
<dbReference type="PRINTS" id="PR00738">
    <property type="entry name" value="GLHYDRLASE20"/>
</dbReference>
<evidence type="ECO:0000313" key="12">
    <source>
        <dbReference type="EMBL" id="TFY84002.1"/>
    </source>
</evidence>
<gene>
    <name evidence="12" type="ORF">EWM64_g19</name>
</gene>
<dbReference type="Proteomes" id="UP000298061">
    <property type="component" value="Unassembled WGS sequence"/>
</dbReference>
<dbReference type="InterPro" id="IPR017853">
    <property type="entry name" value="GH"/>
</dbReference>
<dbReference type="SUPFAM" id="SSF55545">
    <property type="entry name" value="beta-N-acetylhexosaminidase-like domain"/>
    <property type="match status" value="1"/>
</dbReference>
<dbReference type="SUPFAM" id="SSF51445">
    <property type="entry name" value="(Trans)glycosidases"/>
    <property type="match status" value="1"/>
</dbReference>
<evidence type="ECO:0000256" key="3">
    <source>
        <dbReference type="ARBA" id="ARBA00012663"/>
    </source>
</evidence>
<dbReference type="Pfam" id="PF14845">
    <property type="entry name" value="Glycohydro_20b2"/>
    <property type="match status" value="1"/>
</dbReference>
<feature type="active site" description="Proton donor" evidence="8">
    <location>
        <position position="333"/>
    </location>
</feature>
<feature type="domain" description="Beta-hexosaminidase eukaryotic type N-terminal" evidence="11">
    <location>
        <begin position="20"/>
        <end position="152"/>
    </location>
</feature>
<keyword evidence="4 9" id="KW-0732">Signal</keyword>
<evidence type="ECO:0000256" key="8">
    <source>
        <dbReference type="PIRSR" id="PIRSR625705-1"/>
    </source>
</evidence>
<dbReference type="GO" id="GO:0030203">
    <property type="term" value="P:glycosaminoglycan metabolic process"/>
    <property type="evidence" value="ECO:0007669"/>
    <property type="project" value="TreeGrafter"/>
</dbReference>
<feature type="domain" description="Glycoside hydrolase family 20 catalytic" evidence="10">
    <location>
        <begin position="175"/>
        <end position="379"/>
    </location>
</feature>